<accession>A0A8K0UDS3</accession>
<feature type="binding site" evidence="6">
    <location>
        <position position="201"/>
    </location>
    <ligand>
        <name>Zn(2+)</name>
        <dbReference type="ChEBI" id="CHEBI:29105"/>
    </ligand>
</feature>
<feature type="domain" description="Deacetylase sirtuin-type" evidence="7">
    <location>
        <begin position="11"/>
        <end position="339"/>
    </location>
</feature>
<dbReference type="SUPFAM" id="SSF52467">
    <property type="entry name" value="DHS-like NAD/FAD-binding domain"/>
    <property type="match status" value="1"/>
</dbReference>
<evidence type="ECO:0000313" key="8">
    <source>
        <dbReference type="EMBL" id="KAH8071511.1"/>
    </source>
</evidence>
<keyword evidence="6" id="KW-0479">Metal-binding</keyword>
<keyword evidence="6" id="KW-0862">Zinc</keyword>
<evidence type="ECO:0000256" key="3">
    <source>
        <dbReference type="ARBA" id="ARBA00022679"/>
    </source>
</evidence>
<dbReference type="InterPro" id="IPR029035">
    <property type="entry name" value="DHS-like_NAD/FAD-binding_dom"/>
</dbReference>
<proteinExistence type="inferred from homology"/>
<dbReference type="Gene3D" id="3.30.1600.10">
    <property type="entry name" value="SIR2/SIRT2 'Small Domain"/>
    <property type="match status" value="1"/>
</dbReference>
<dbReference type="InterPro" id="IPR003000">
    <property type="entry name" value="Sirtuin"/>
</dbReference>
<dbReference type="GO" id="GO:0005739">
    <property type="term" value="C:mitochondrion"/>
    <property type="evidence" value="ECO:0007669"/>
    <property type="project" value="UniProtKB-SubCell"/>
</dbReference>
<name>A0A8K0UDS3_9AGAR</name>
<dbReference type="OrthoDB" id="2919105at2759"/>
<feature type="active site" description="Proton acceptor" evidence="6">
    <location>
        <position position="165"/>
    </location>
</feature>
<evidence type="ECO:0000313" key="9">
    <source>
        <dbReference type="Proteomes" id="UP000813824"/>
    </source>
</evidence>
<dbReference type="Gene3D" id="3.40.50.1220">
    <property type="entry name" value="TPP-binding domain"/>
    <property type="match status" value="1"/>
</dbReference>
<keyword evidence="9" id="KW-1185">Reference proteome</keyword>
<reference evidence="8" key="1">
    <citation type="journal article" date="2021" name="New Phytol.">
        <title>Evolutionary innovations through gain and loss of genes in the ectomycorrhizal Boletales.</title>
        <authorList>
            <person name="Wu G."/>
            <person name="Miyauchi S."/>
            <person name="Morin E."/>
            <person name="Kuo A."/>
            <person name="Drula E."/>
            <person name="Varga T."/>
            <person name="Kohler A."/>
            <person name="Feng B."/>
            <person name="Cao Y."/>
            <person name="Lipzen A."/>
            <person name="Daum C."/>
            <person name="Hundley H."/>
            <person name="Pangilinan J."/>
            <person name="Johnson J."/>
            <person name="Barry K."/>
            <person name="LaButti K."/>
            <person name="Ng V."/>
            <person name="Ahrendt S."/>
            <person name="Min B."/>
            <person name="Choi I.G."/>
            <person name="Park H."/>
            <person name="Plett J.M."/>
            <person name="Magnuson J."/>
            <person name="Spatafora J.W."/>
            <person name="Nagy L.G."/>
            <person name="Henrissat B."/>
            <person name="Grigoriev I.V."/>
            <person name="Yang Z.L."/>
            <person name="Xu J."/>
            <person name="Martin F.M."/>
        </authorList>
    </citation>
    <scope>NUCLEOTIDE SEQUENCE</scope>
    <source>
        <strain evidence="8">KKN 215</strain>
    </source>
</reference>
<evidence type="ECO:0000256" key="5">
    <source>
        <dbReference type="ARBA" id="ARBA00023128"/>
    </source>
</evidence>
<sequence>MVKTLCISTTDTTTRQTLDWLSQSVIKCKRIVLITGAGISCSSGIPDFRSSDGLYNLVKQQHPDVVTKGRDLFDASLFRDPTSTAVFYTFISQLKHSVDRAAPSATHLFIKTLDSKHKLLRSYTQNIDGLEERAGLVGSSCWEAGTYGKERLQIRMKDVKSVELHGSIHRVRCALCSANFPCTEQHLDKFEKGVPPPCPECSSRSEARIARSARRLTIGTLRPAVVLYNEPHPLGDDIGAIQSSDISRRPDMLIIMGTSLKVHGLKLLVKDFAKAVHELGSPNTAQALSTLSDRQKKPNKSSGMVILVNKTPPSGEWEGIIDYHVAGETDKWVEKVMEKWRSIKPSDFERQTTLNHAGLFSPSTELKAVKEVIRVNRKTAGKPVLLLSLPLYVSLLIC</sequence>
<dbReference type="GO" id="GO:0017136">
    <property type="term" value="F:histone deacetylase activity, NAD-dependent"/>
    <property type="evidence" value="ECO:0007669"/>
    <property type="project" value="TreeGrafter"/>
</dbReference>
<dbReference type="EMBL" id="JAEVFJ010000080">
    <property type="protein sequence ID" value="KAH8071511.1"/>
    <property type="molecule type" value="Genomic_DNA"/>
</dbReference>
<comment type="subcellular location">
    <subcellularLocation>
        <location evidence="1">Mitochondrion</location>
    </subcellularLocation>
</comment>
<dbReference type="GO" id="GO:0005634">
    <property type="term" value="C:nucleus"/>
    <property type="evidence" value="ECO:0007669"/>
    <property type="project" value="TreeGrafter"/>
</dbReference>
<dbReference type="PANTHER" id="PTHR11085">
    <property type="entry name" value="NAD-DEPENDENT PROTEIN DEACYLASE SIRTUIN-5, MITOCHONDRIAL-RELATED"/>
    <property type="match status" value="1"/>
</dbReference>
<keyword evidence="4" id="KW-0520">NAD</keyword>
<keyword evidence="3" id="KW-0808">Transferase</keyword>
<evidence type="ECO:0000256" key="4">
    <source>
        <dbReference type="ARBA" id="ARBA00023027"/>
    </source>
</evidence>
<organism evidence="8 9">
    <name type="scientific">Cristinia sonorae</name>
    <dbReference type="NCBI Taxonomy" id="1940300"/>
    <lineage>
        <taxon>Eukaryota</taxon>
        <taxon>Fungi</taxon>
        <taxon>Dikarya</taxon>
        <taxon>Basidiomycota</taxon>
        <taxon>Agaricomycotina</taxon>
        <taxon>Agaricomycetes</taxon>
        <taxon>Agaricomycetidae</taxon>
        <taxon>Agaricales</taxon>
        <taxon>Pleurotineae</taxon>
        <taxon>Stephanosporaceae</taxon>
        <taxon>Cristinia</taxon>
    </lineage>
</organism>
<protein>
    <submittedName>
        <fullName evidence="8">DHS-like NAD/FAD-binding domain-containing protein</fullName>
    </submittedName>
</protein>
<dbReference type="Pfam" id="PF02146">
    <property type="entry name" value="SIR2"/>
    <property type="match status" value="2"/>
</dbReference>
<evidence type="ECO:0000259" key="7">
    <source>
        <dbReference type="PROSITE" id="PS50305"/>
    </source>
</evidence>
<dbReference type="PANTHER" id="PTHR11085:SF8">
    <property type="entry name" value="NAD-DEPENDENT HISTONE DEACETYLASE HST3"/>
    <property type="match status" value="1"/>
</dbReference>
<evidence type="ECO:0000256" key="6">
    <source>
        <dbReference type="PROSITE-ProRule" id="PRU00236"/>
    </source>
</evidence>
<feature type="binding site" evidence="6">
    <location>
        <position position="176"/>
    </location>
    <ligand>
        <name>Zn(2+)</name>
        <dbReference type="ChEBI" id="CHEBI:29105"/>
    </ligand>
</feature>
<feature type="binding site" evidence="6">
    <location>
        <position position="198"/>
    </location>
    <ligand>
        <name>Zn(2+)</name>
        <dbReference type="ChEBI" id="CHEBI:29105"/>
    </ligand>
</feature>
<dbReference type="AlphaFoldDB" id="A0A8K0UDS3"/>
<evidence type="ECO:0000256" key="2">
    <source>
        <dbReference type="ARBA" id="ARBA00006924"/>
    </source>
</evidence>
<comment type="similarity">
    <text evidence="2">Belongs to the sirtuin family. Class I subfamily.</text>
</comment>
<dbReference type="InterPro" id="IPR026590">
    <property type="entry name" value="Ssirtuin_cat_dom"/>
</dbReference>
<dbReference type="InterPro" id="IPR050134">
    <property type="entry name" value="NAD-dep_sirtuin_deacylases"/>
</dbReference>
<dbReference type="InterPro" id="IPR026591">
    <property type="entry name" value="Sirtuin_cat_small_dom_sf"/>
</dbReference>
<dbReference type="GO" id="GO:0046872">
    <property type="term" value="F:metal ion binding"/>
    <property type="evidence" value="ECO:0007669"/>
    <property type="project" value="UniProtKB-KW"/>
</dbReference>
<keyword evidence="5" id="KW-0496">Mitochondrion</keyword>
<dbReference type="Proteomes" id="UP000813824">
    <property type="component" value="Unassembled WGS sequence"/>
</dbReference>
<dbReference type="GO" id="GO:0070403">
    <property type="term" value="F:NAD+ binding"/>
    <property type="evidence" value="ECO:0007669"/>
    <property type="project" value="InterPro"/>
</dbReference>
<gene>
    <name evidence="8" type="ORF">BXZ70DRAFT_903025</name>
</gene>
<evidence type="ECO:0000256" key="1">
    <source>
        <dbReference type="ARBA" id="ARBA00004173"/>
    </source>
</evidence>
<feature type="binding site" evidence="6">
    <location>
        <position position="173"/>
    </location>
    <ligand>
        <name>Zn(2+)</name>
        <dbReference type="ChEBI" id="CHEBI:29105"/>
    </ligand>
</feature>
<dbReference type="PROSITE" id="PS50305">
    <property type="entry name" value="SIRTUIN"/>
    <property type="match status" value="1"/>
</dbReference>
<comment type="caution">
    <text evidence="8">The sequence shown here is derived from an EMBL/GenBank/DDBJ whole genome shotgun (WGS) entry which is preliminary data.</text>
</comment>